<keyword evidence="8" id="KW-1185">Reference proteome</keyword>
<feature type="transmembrane region" description="Helical" evidence="5">
    <location>
        <begin position="103"/>
        <end position="132"/>
    </location>
</feature>
<dbReference type="KEGG" id="talb:FTW19_20035"/>
<dbReference type="PANTHER" id="PTHR43229">
    <property type="entry name" value="NODULATION PROTEIN J"/>
    <property type="match status" value="1"/>
</dbReference>
<dbReference type="PIRSF" id="PIRSF006648">
    <property type="entry name" value="DrrB"/>
    <property type="match status" value="1"/>
</dbReference>
<dbReference type="InterPro" id="IPR000412">
    <property type="entry name" value="ABC_2_transport"/>
</dbReference>
<feature type="transmembrane region" description="Helical" evidence="5">
    <location>
        <begin position="61"/>
        <end position="83"/>
    </location>
</feature>
<evidence type="ECO:0000256" key="1">
    <source>
        <dbReference type="ARBA" id="ARBA00004141"/>
    </source>
</evidence>
<dbReference type="PROSITE" id="PS51012">
    <property type="entry name" value="ABC_TM2"/>
    <property type="match status" value="1"/>
</dbReference>
<evidence type="ECO:0000256" key="2">
    <source>
        <dbReference type="ARBA" id="ARBA00022692"/>
    </source>
</evidence>
<evidence type="ECO:0000256" key="5">
    <source>
        <dbReference type="RuleBase" id="RU361157"/>
    </source>
</evidence>
<comment type="similarity">
    <text evidence="5">Belongs to the ABC-2 integral membrane protein family.</text>
</comment>
<name>A0A5B9ECX7_9BACT</name>
<dbReference type="GO" id="GO:0140359">
    <property type="term" value="F:ABC-type transporter activity"/>
    <property type="evidence" value="ECO:0007669"/>
    <property type="project" value="InterPro"/>
</dbReference>
<evidence type="ECO:0000313" key="7">
    <source>
        <dbReference type="EMBL" id="QEE30068.1"/>
    </source>
</evidence>
<evidence type="ECO:0000256" key="4">
    <source>
        <dbReference type="ARBA" id="ARBA00023136"/>
    </source>
</evidence>
<feature type="transmembrane region" description="Helical" evidence="5">
    <location>
        <begin position="144"/>
        <end position="166"/>
    </location>
</feature>
<dbReference type="InterPro" id="IPR013525">
    <property type="entry name" value="ABC2_TM"/>
</dbReference>
<feature type="transmembrane region" description="Helical" evidence="5">
    <location>
        <begin position="30"/>
        <end position="49"/>
    </location>
</feature>
<dbReference type="InterPro" id="IPR051784">
    <property type="entry name" value="Nod_factor_ABC_transporter"/>
</dbReference>
<keyword evidence="5" id="KW-0813">Transport</keyword>
<keyword evidence="4 5" id="KW-0472">Membrane</keyword>
<dbReference type="EMBL" id="CP042806">
    <property type="protein sequence ID" value="QEE30068.1"/>
    <property type="molecule type" value="Genomic_DNA"/>
</dbReference>
<gene>
    <name evidence="7" type="ORF">FTW19_20035</name>
</gene>
<dbReference type="GO" id="GO:0043190">
    <property type="term" value="C:ATP-binding cassette (ABC) transporter complex"/>
    <property type="evidence" value="ECO:0007669"/>
    <property type="project" value="InterPro"/>
</dbReference>
<evidence type="ECO:0000259" key="6">
    <source>
        <dbReference type="PROSITE" id="PS51012"/>
    </source>
</evidence>
<dbReference type="OrthoDB" id="63188at2"/>
<dbReference type="Pfam" id="PF01061">
    <property type="entry name" value="ABC2_membrane"/>
    <property type="match status" value="1"/>
</dbReference>
<dbReference type="InterPro" id="IPR047817">
    <property type="entry name" value="ABC2_TM_bact-type"/>
</dbReference>
<keyword evidence="3 5" id="KW-1133">Transmembrane helix</keyword>
<comment type="subcellular location">
    <subcellularLocation>
        <location evidence="5">Cell membrane</location>
        <topology evidence="5">Multi-pass membrane protein</topology>
    </subcellularLocation>
    <subcellularLocation>
        <location evidence="1">Membrane</location>
        <topology evidence="1">Multi-pass membrane protein</topology>
    </subcellularLocation>
</comment>
<sequence>MTTMTIAPRFPLYRKEAKYEFLRLLRARTFTLATIGFPLMFYLLFGVVNSRGHEVLSASKYLMATYSIFGLVGCSLFGISVTLSNERNLGWLEVKQASPMPAGAYLVAKLLTAFAFATIIFGLLLTLGLTMGHVVITGAEIRNLALTILGGVLPFASMGLMLAMVVPPQAAPGILNLIYLPMSFCSGLWMPLSVLPHWLQKVAPVWPTYHLAQIALGGIGFDRQGSVAGHVAALAGFTVLMLGLAMVLFRRNAAKS</sequence>
<dbReference type="PANTHER" id="PTHR43229:SF3">
    <property type="entry name" value="ABC-TYPE MULTIDRUG TRANSPORT SYSTEM, PERMEASE COMPONENT"/>
    <property type="match status" value="1"/>
</dbReference>
<feature type="domain" description="ABC transmembrane type-2" evidence="6">
    <location>
        <begin position="25"/>
        <end position="252"/>
    </location>
</feature>
<keyword evidence="5" id="KW-1003">Cell membrane</keyword>
<reference evidence="7 8" key="1">
    <citation type="submission" date="2019-08" db="EMBL/GenBank/DDBJ databases">
        <title>Complete genome sequence of Terriglobus albidus strain ORNL.</title>
        <authorList>
            <person name="Podar M."/>
        </authorList>
    </citation>
    <scope>NUCLEOTIDE SEQUENCE [LARGE SCALE GENOMIC DNA]</scope>
    <source>
        <strain evidence="7 8">ORNL</strain>
    </source>
</reference>
<organism evidence="7 8">
    <name type="scientific">Terriglobus albidus</name>
    <dbReference type="NCBI Taxonomy" id="1592106"/>
    <lineage>
        <taxon>Bacteria</taxon>
        <taxon>Pseudomonadati</taxon>
        <taxon>Acidobacteriota</taxon>
        <taxon>Terriglobia</taxon>
        <taxon>Terriglobales</taxon>
        <taxon>Acidobacteriaceae</taxon>
        <taxon>Terriglobus</taxon>
    </lineage>
</organism>
<accession>A0A5B9ECX7</accession>
<dbReference type="AlphaFoldDB" id="A0A5B9ECX7"/>
<proteinExistence type="inferred from homology"/>
<feature type="transmembrane region" description="Helical" evidence="5">
    <location>
        <begin position="227"/>
        <end position="249"/>
    </location>
</feature>
<protein>
    <recommendedName>
        <fullName evidence="5">Transport permease protein</fullName>
    </recommendedName>
</protein>
<evidence type="ECO:0000256" key="3">
    <source>
        <dbReference type="ARBA" id="ARBA00022989"/>
    </source>
</evidence>
<dbReference type="RefSeq" id="WP_147649338.1">
    <property type="nucleotide sequence ID" value="NZ_CP042806.1"/>
</dbReference>
<keyword evidence="2 5" id="KW-0812">Transmembrane</keyword>
<feature type="transmembrane region" description="Helical" evidence="5">
    <location>
        <begin position="178"/>
        <end position="195"/>
    </location>
</feature>
<evidence type="ECO:0000313" key="8">
    <source>
        <dbReference type="Proteomes" id="UP000321820"/>
    </source>
</evidence>
<dbReference type="Proteomes" id="UP000321820">
    <property type="component" value="Chromosome"/>
</dbReference>